<name>A0ABT5U0U4_9MICO</name>
<comment type="caution">
    <text evidence="2">The sequence shown here is derived from an EMBL/GenBank/DDBJ whole genome shotgun (WGS) entry which is preliminary data.</text>
</comment>
<proteinExistence type="predicted"/>
<dbReference type="Gene3D" id="3.40.50.1820">
    <property type="entry name" value="alpha/beta hydrolase"/>
    <property type="match status" value="1"/>
</dbReference>
<evidence type="ECO:0000313" key="3">
    <source>
        <dbReference type="Proteomes" id="UP001165561"/>
    </source>
</evidence>
<reference evidence="2" key="1">
    <citation type="submission" date="2023-02" db="EMBL/GenBank/DDBJ databases">
        <title>Georgenia sp.10Sc9-8, isolated from a soil sample collected from the Taklamakan desert.</title>
        <authorList>
            <person name="Liu S."/>
        </authorList>
    </citation>
    <scope>NUCLEOTIDE SEQUENCE</scope>
    <source>
        <strain evidence="2">10Sc9-8</strain>
    </source>
</reference>
<keyword evidence="3" id="KW-1185">Reference proteome</keyword>
<dbReference type="GO" id="GO:0016787">
    <property type="term" value="F:hydrolase activity"/>
    <property type="evidence" value="ECO:0007669"/>
    <property type="project" value="UniProtKB-KW"/>
</dbReference>
<dbReference type="PANTHER" id="PTHR37017">
    <property type="entry name" value="AB HYDROLASE-1 DOMAIN-CONTAINING PROTEIN-RELATED"/>
    <property type="match status" value="1"/>
</dbReference>
<dbReference type="EMBL" id="JARACI010000968">
    <property type="protein sequence ID" value="MDD9206756.1"/>
    <property type="molecule type" value="Genomic_DNA"/>
</dbReference>
<dbReference type="InterPro" id="IPR000073">
    <property type="entry name" value="AB_hydrolase_1"/>
</dbReference>
<dbReference type="InterPro" id="IPR029058">
    <property type="entry name" value="AB_hydrolase_fold"/>
</dbReference>
<dbReference type="SUPFAM" id="SSF53474">
    <property type="entry name" value="alpha/beta-Hydrolases"/>
    <property type="match status" value="1"/>
</dbReference>
<keyword evidence="2" id="KW-0378">Hydrolase</keyword>
<evidence type="ECO:0000259" key="1">
    <source>
        <dbReference type="Pfam" id="PF12697"/>
    </source>
</evidence>
<evidence type="ECO:0000313" key="2">
    <source>
        <dbReference type="EMBL" id="MDD9206756.1"/>
    </source>
</evidence>
<dbReference type="InterPro" id="IPR052897">
    <property type="entry name" value="Sec-Metab_Biosynth_Hydrolase"/>
</dbReference>
<feature type="domain" description="AB hydrolase-1" evidence="1">
    <location>
        <begin position="15"/>
        <end position="236"/>
    </location>
</feature>
<dbReference type="PANTHER" id="PTHR37017:SF11">
    <property type="entry name" value="ESTERASE_LIPASE_THIOESTERASE DOMAIN-CONTAINING PROTEIN"/>
    <property type="match status" value="1"/>
</dbReference>
<protein>
    <submittedName>
        <fullName evidence="2">Alpha/beta hydrolase</fullName>
    </submittedName>
</protein>
<organism evidence="2 3">
    <name type="scientific">Georgenia halotolerans</name>
    <dbReference type="NCBI Taxonomy" id="3028317"/>
    <lineage>
        <taxon>Bacteria</taxon>
        <taxon>Bacillati</taxon>
        <taxon>Actinomycetota</taxon>
        <taxon>Actinomycetes</taxon>
        <taxon>Micrococcales</taxon>
        <taxon>Bogoriellaceae</taxon>
        <taxon>Georgenia</taxon>
    </lineage>
</organism>
<dbReference type="Proteomes" id="UP001165561">
    <property type="component" value="Unassembled WGS sequence"/>
</dbReference>
<gene>
    <name evidence="2" type="ORF">PU560_09795</name>
</gene>
<sequence>MSLTTHESSATRPTVVLVHGAFADSSSWNDVIVSLRNDGYPVIAAANPLRGLHADAEYLRTVLDSVDGPIVIAGHSYGGSVMSQAADGRPQVKALVYVASFILEEGESTGELAAKFPGGELGPALNPVPLTTADGQEASDLYIQQDRFREVFAADVPEDVTALMAVTQRPIVGDALEEKATRAAWKNIPSWNLVTLRDLAVPAESQRFMGERAGSQNVEVDASHAVSVSHPAAVARLIDEAARATTR</sequence>
<accession>A0ABT5U0U4</accession>
<dbReference type="Pfam" id="PF12697">
    <property type="entry name" value="Abhydrolase_6"/>
    <property type="match status" value="1"/>
</dbReference>